<dbReference type="InterPro" id="IPR038717">
    <property type="entry name" value="Tc1-like_DDE_dom"/>
</dbReference>
<reference evidence="2" key="2">
    <citation type="journal article" date="2014" name="ISME J.">
        <title>Microbial stratification in low pH oxic and suboxic macroscopic growths along an acid mine drainage.</title>
        <authorList>
            <person name="Mendez-Garcia C."/>
            <person name="Mesa V."/>
            <person name="Sprenger R.R."/>
            <person name="Richter M."/>
            <person name="Diez M.S."/>
            <person name="Solano J."/>
            <person name="Bargiela R."/>
            <person name="Golyshina O.V."/>
            <person name="Manteca A."/>
            <person name="Ramos J.L."/>
            <person name="Gallego J.R."/>
            <person name="Llorente I."/>
            <person name="Martins Dos Santos V.A."/>
            <person name="Jensen O.N."/>
            <person name="Pelaez A.I."/>
            <person name="Sanchez J."/>
            <person name="Ferrer M."/>
        </authorList>
    </citation>
    <scope>NUCLEOTIDE SEQUENCE</scope>
</reference>
<dbReference type="Gene3D" id="3.30.420.10">
    <property type="entry name" value="Ribonuclease H-like superfamily/Ribonuclease H"/>
    <property type="match status" value="1"/>
</dbReference>
<dbReference type="InterPro" id="IPR036397">
    <property type="entry name" value="RNaseH_sf"/>
</dbReference>
<dbReference type="Pfam" id="PF13358">
    <property type="entry name" value="DDE_3"/>
    <property type="match status" value="1"/>
</dbReference>
<dbReference type="InterPro" id="IPR047655">
    <property type="entry name" value="Transpos_IS630-like"/>
</dbReference>
<dbReference type="GO" id="GO:0003676">
    <property type="term" value="F:nucleic acid binding"/>
    <property type="evidence" value="ECO:0007669"/>
    <property type="project" value="InterPro"/>
</dbReference>
<evidence type="ECO:0000259" key="1">
    <source>
        <dbReference type="Pfam" id="PF13358"/>
    </source>
</evidence>
<comment type="caution">
    <text evidence="2">The sequence shown here is derived from an EMBL/GenBank/DDBJ whole genome shotgun (WGS) entry which is preliminary data.</text>
</comment>
<gene>
    <name evidence="2" type="ORF">B1B_17065</name>
</gene>
<reference evidence="2" key="1">
    <citation type="submission" date="2013-08" db="EMBL/GenBank/DDBJ databases">
        <authorList>
            <person name="Mendez C."/>
            <person name="Richter M."/>
            <person name="Ferrer M."/>
            <person name="Sanchez J."/>
        </authorList>
    </citation>
    <scope>NUCLEOTIDE SEQUENCE</scope>
</reference>
<protein>
    <submittedName>
        <fullName evidence="2">Integrase catalytic region</fullName>
    </submittedName>
</protein>
<organism evidence="2">
    <name type="scientific">mine drainage metagenome</name>
    <dbReference type="NCBI Taxonomy" id="410659"/>
    <lineage>
        <taxon>unclassified sequences</taxon>
        <taxon>metagenomes</taxon>
        <taxon>ecological metagenomes</taxon>
    </lineage>
</organism>
<feature type="domain" description="Tc1-like transposase DDE" evidence="1">
    <location>
        <begin position="230"/>
        <end position="349"/>
    </location>
</feature>
<accession>T0ZXW8</accession>
<dbReference type="Pfam" id="PF13384">
    <property type="entry name" value="HTH_23"/>
    <property type="match status" value="1"/>
</dbReference>
<dbReference type="EMBL" id="AUZY01011394">
    <property type="protein sequence ID" value="EQD34775.1"/>
    <property type="molecule type" value="Genomic_DNA"/>
</dbReference>
<name>T0ZXW8_9ZZZZ</name>
<dbReference type="NCBIfam" id="NF033545">
    <property type="entry name" value="transpos_IS630"/>
    <property type="match status" value="1"/>
</dbReference>
<sequence length="378" mass="43176">MADHTERAPLMLTDAQRQHLQTLAGSRTAPVREGERARILLAYADRLPLQTIARQVGVSRPTVYKCIDKALSMGWEAGLKDLYHRPKDPVITPEAKAWVVSVACTKPVDLGLASEVWTHQALAQYIRTRAEGVGYPSLSRAVKATVQRILSEQDLKPHQVRYYLEQRDPDFDRKMREVLLVYREVCLNPAASDPDPPVYTVSLDEKPGVQALGRVSPDRSPVPGEHPSLSRDYEYVRLGTLSILAALDLHDGHVTARVEERHRSREFIALLKDLDAYYPSQARIRIILDNHSVHVSRETRAYLATRPNRFEYVHTPKHGSWLNLVETLFSKMSRTFLRHIRVQSLADLKDRIEQGLAEINADPVVHRWKNFDWEPEQV</sequence>
<proteinExistence type="predicted"/>
<dbReference type="SUPFAM" id="SSF46689">
    <property type="entry name" value="Homeodomain-like"/>
    <property type="match status" value="1"/>
</dbReference>
<evidence type="ECO:0000313" key="2">
    <source>
        <dbReference type="EMBL" id="EQD34775.1"/>
    </source>
</evidence>
<dbReference type="AlphaFoldDB" id="T0ZXW8"/>
<dbReference type="InterPro" id="IPR009057">
    <property type="entry name" value="Homeodomain-like_sf"/>
</dbReference>